<dbReference type="KEGG" id="acm:AciX9_0449"/>
<feature type="transmembrane region" description="Helical" evidence="1">
    <location>
        <begin position="172"/>
        <end position="192"/>
    </location>
</feature>
<reference evidence="4" key="1">
    <citation type="submission" date="2011-01" db="EMBL/GenBank/DDBJ databases">
        <title>Complete sequence of chromosome of Acidobacterium sp. MP5ACTX9.</title>
        <authorList>
            <consortium name="US DOE Joint Genome Institute"/>
            <person name="Lucas S."/>
            <person name="Copeland A."/>
            <person name="Lapidus A."/>
            <person name="Cheng J.-F."/>
            <person name="Goodwin L."/>
            <person name="Pitluck S."/>
            <person name="Teshima H."/>
            <person name="Detter J.C."/>
            <person name="Han C."/>
            <person name="Tapia R."/>
            <person name="Land M."/>
            <person name="Hauser L."/>
            <person name="Kyrpides N."/>
            <person name="Ivanova N."/>
            <person name="Ovchinnikova G."/>
            <person name="Pagani I."/>
            <person name="Rawat S.R."/>
            <person name="Mannisto M."/>
            <person name="Haggblom M.M."/>
            <person name="Woyke T."/>
        </authorList>
    </citation>
    <scope>NUCLEOTIDE SEQUENCE [LARGE SCALE GENOMIC DNA]</scope>
    <source>
        <strain evidence="4">MP5ACTX9</strain>
    </source>
</reference>
<feature type="transmembrane region" description="Helical" evidence="1">
    <location>
        <begin position="101"/>
        <end position="127"/>
    </location>
</feature>
<dbReference type="Proteomes" id="UP000000343">
    <property type="component" value="Chromosome"/>
</dbReference>
<keyword evidence="1" id="KW-0472">Membrane</keyword>
<protein>
    <recommendedName>
        <fullName evidence="2">GYF domain-containing protein</fullName>
    </recommendedName>
</protein>
<dbReference type="AlphaFoldDB" id="E8WXY2"/>
<evidence type="ECO:0000259" key="2">
    <source>
        <dbReference type="Pfam" id="PF14237"/>
    </source>
</evidence>
<accession>E8WXY2</accession>
<evidence type="ECO:0000256" key="1">
    <source>
        <dbReference type="SAM" id="Phobius"/>
    </source>
</evidence>
<dbReference type="OrthoDB" id="115249at2"/>
<feature type="transmembrane region" description="Helical" evidence="1">
    <location>
        <begin position="139"/>
        <end position="160"/>
    </location>
</feature>
<dbReference type="EMBL" id="CP002480">
    <property type="protein sequence ID" value="ADW67521.1"/>
    <property type="molecule type" value="Genomic_DNA"/>
</dbReference>
<dbReference type="PaxDb" id="1198114-AciX9_0449"/>
<dbReference type="Pfam" id="PF14237">
    <property type="entry name" value="GYF_2"/>
    <property type="match status" value="1"/>
</dbReference>
<keyword evidence="1" id="KW-1133">Transmembrane helix</keyword>
<dbReference type="HOGENOM" id="CLU_1114583_0_0_0"/>
<gene>
    <name evidence="3" type="ordered locus">AciX9_0449</name>
</gene>
<name>E8WXY2_GRATM</name>
<keyword evidence="1" id="KW-0812">Transmembrane</keyword>
<evidence type="ECO:0000313" key="4">
    <source>
        <dbReference type="Proteomes" id="UP000000343"/>
    </source>
</evidence>
<evidence type="ECO:0000313" key="3">
    <source>
        <dbReference type="EMBL" id="ADW67521.1"/>
    </source>
</evidence>
<keyword evidence="4" id="KW-1185">Reference proteome</keyword>
<proteinExistence type="predicted"/>
<sequence>MHYQISRNGQMYGPYTLEDLQRYVVSGNVLPTDLAKSEEMSEWLPVSEILAGRTTGFSSGAPAPAYSAPVFTPAFTPNPGAPQFNPAAAASQYPDAPNLHWGLVLLFGFLTCSFFMIIWNLVVAAWLKRVQPNATSMMYYIGFVVLTVLQIFFGGFNGFHDAMMMRHSGVHSSFHPVAGLIGLSAWVVKLIARYSQRASLEEHFNGPEPVGLRLNPVMTFFFGGVYFQYHLNRINQIKTAARYGAPGPL</sequence>
<dbReference type="InterPro" id="IPR025640">
    <property type="entry name" value="GYF_2"/>
</dbReference>
<dbReference type="eggNOG" id="ENOG5033UT5">
    <property type="taxonomic scope" value="Bacteria"/>
</dbReference>
<dbReference type="RefSeq" id="WP_013578849.1">
    <property type="nucleotide sequence ID" value="NC_015064.1"/>
</dbReference>
<organism evidence="4">
    <name type="scientific">Granulicella tundricola (strain ATCC BAA-1859 / DSM 23138 / MP5ACTX9)</name>
    <dbReference type="NCBI Taxonomy" id="1198114"/>
    <lineage>
        <taxon>Bacteria</taxon>
        <taxon>Pseudomonadati</taxon>
        <taxon>Acidobacteriota</taxon>
        <taxon>Terriglobia</taxon>
        <taxon>Terriglobales</taxon>
        <taxon>Acidobacteriaceae</taxon>
        <taxon>Granulicella</taxon>
    </lineage>
</organism>
<feature type="domain" description="GYF" evidence="2">
    <location>
        <begin position="5"/>
        <end position="49"/>
    </location>
</feature>